<feature type="compositionally biased region" description="Basic and acidic residues" evidence="1">
    <location>
        <begin position="84"/>
        <end position="120"/>
    </location>
</feature>
<gene>
    <name evidence="3" type="ORF">LENED_006812</name>
</gene>
<dbReference type="CDD" id="cd16116">
    <property type="entry name" value="Ubl_Smt3_like"/>
    <property type="match status" value="1"/>
</dbReference>
<dbReference type="Gene3D" id="3.10.20.90">
    <property type="entry name" value="Phosphatidylinositol 3-kinase Catalytic Subunit, Chain A, domain 1"/>
    <property type="match status" value="1"/>
</dbReference>
<protein>
    <submittedName>
        <fullName evidence="3">Small ubiquitin-related modifier</fullName>
    </submittedName>
</protein>
<sequence length="246" mass="28158">MKDNEIINAINQYVEKPSQCESSPNSTTTPSMDSPRSRNHSPSSLNLKREEEKEKRAAEEQKEAEGRARKLAQEKARTVAAKQAQREKEEKARKPAVEEAQREVKKSKRCMLEERKRVEEQLLEEEETEKQQDDERKKNEAQDMERGRQASSIWGTLEDVKTGDNAPINVKVVSSSGEEVFFKIKRVTPLRKLLVAYATKVGKEPHTIRFLYDGARINDSDTPESLEMEDNDTIDVMVEQVGGYFS</sequence>
<dbReference type="FunFam" id="3.10.20.90:FF:000202">
    <property type="entry name" value="Small ubiquitin-related modifier I"/>
    <property type="match status" value="1"/>
</dbReference>
<dbReference type="Pfam" id="PF11976">
    <property type="entry name" value="Rad60-SLD"/>
    <property type="match status" value="1"/>
</dbReference>
<organism evidence="3 4">
    <name type="scientific">Lentinula edodes</name>
    <name type="common">Shiitake mushroom</name>
    <name type="synonym">Lentinus edodes</name>
    <dbReference type="NCBI Taxonomy" id="5353"/>
    <lineage>
        <taxon>Eukaryota</taxon>
        <taxon>Fungi</taxon>
        <taxon>Dikarya</taxon>
        <taxon>Basidiomycota</taxon>
        <taxon>Agaricomycotina</taxon>
        <taxon>Agaricomycetes</taxon>
        <taxon>Agaricomycetidae</taxon>
        <taxon>Agaricales</taxon>
        <taxon>Marasmiineae</taxon>
        <taxon>Omphalotaceae</taxon>
        <taxon>Lentinula</taxon>
    </lineage>
</organism>
<reference evidence="3 4" key="1">
    <citation type="submission" date="2016-08" db="EMBL/GenBank/DDBJ databases">
        <authorList>
            <consortium name="Lentinula edodes genome sequencing consortium"/>
            <person name="Sakamoto Y."/>
            <person name="Nakade K."/>
            <person name="Sato S."/>
            <person name="Yoshida Y."/>
            <person name="Miyazaki K."/>
            <person name="Natsume S."/>
            <person name="Konno N."/>
        </authorList>
    </citation>
    <scope>NUCLEOTIDE SEQUENCE [LARGE SCALE GENOMIC DNA]</scope>
    <source>
        <strain evidence="3 4">NBRC 111202</strain>
    </source>
</reference>
<feature type="domain" description="Ubiquitin-like" evidence="2">
    <location>
        <begin position="166"/>
        <end position="243"/>
    </location>
</feature>
<reference evidence="3 4" key="2">
    <citation type="submission" date="2017-02" db="EMBL/GenBank/DDBJ databases">
        <title>A genome survey and senescence transcriptome analysis in Lentinula edodes.</title>
        <authorList>
            <person name="Sakamoto Y."/>
            <person name="Nakade K."/>
            <person name="Sato S."/>
            <person name="Yoshida Y."/>
            <person name="Miyazaki K."/>
            <person name="Natsume S."/>
            <person name="Konno N."/>
        </authorList>
    </citation>
    <scope>NUCLEOTIDE SEQUENCE [LARGE SCALE GENOMIC DNA]</scope>
    <source>
        <strain evidence="3 4">NBRC 111202</strain>
    </source>
</reference>
<dbReference type="InterPro" id="IPR000626">
    <property type="entry name" value="Ubiquitin-like_dom"/>
</dbReference>
<evidence type="ECO:0000256" key="1">
    <source>
        <dbReference type="SAM" id="MobiDB-lite"/>
    </source>
</evidence>
<dbReference type="Proteomes" id="UP000188533">
    <property type="component" value="Unassembled WGS sequence"/>
</dbReference>
<evidence type="ECO:0000259" key="2">
    <source>
        <dbReference type="PROSITE" id="PS50053"/>
    </source>
</evidence>
<dbReference type="PROSITE" id="PS50053">
    <property type="entry name" value="UBIQUITIN_2"/>
    <property type="match status" value="1"/>
</dbReference>
<feature type="compositionally biased region" description="Basic and acidic residues" evidence="1">
    <location>
        <begin position="129"/>
        <end position="148"/>
    </location>
</feature>
<accession>A0A1Q3ECP6</accession>
<feature type="compositionally biased region" description="Basic and acidic residues" evidence="1">
    <location>
        <begin position="47"/>
        <end position="77"/>
    </location>
</feature>
<dbReference type="SUPFAM" id="SSF54236">
    <property type="entry name" value="Ubiquitin-like"/>
    <property type="match status" value="1"/>
</dbReference>
<comment type="caution">
    <text evidence="3">The sequence shown here is derived from an EMBL/GenBank/DDBJ whole genome shotgun (WGS) entry which is preliminary data.</text>
</comment>
<proteinExistence type="predicted"/>
<dbReference type="STRING" id="5353.A0A1Q3ECP6"/>
<feature type="region of interest" description="Disordered" evidence="1">
    <location>
        <begin position="1"/>
        <end position="153"/>
    </location>
</feature>
<dbReference type="InterPro" id="IPR022617">
    <property type="entry name" value="Rad60/SUMO-like_dom"/>
</dbReference>
<dbReference type="SMART" id="SM00213">
    <property type="entry name" value="UBQ"/>
    <property type="match status" value="1"/>
</dbReference>
<dbReference type="InterPro" id="IPR029071">
    <property type="entry name" value="Ubiquitin-like_domsf"/>
</dbReference>
<keyword evidence="4" id="KW-1185">Reference proteome</keyword>
<dbReference type="EMBL" id="BDGU01000220">
    <property type="protein sequence ID" value="GAW04983.1"/>
    <property type="molecule type" value="Genomic_DNA"/>
</dbReference>
<name>A0A1Q3ECP6_LENED</name>
<evidence type="ECO:0000313" key="4">
    <source>
        <dbReference type="Proteomes" id="UP000188533"/>
    </source>
</evidence>
<feature type="compositionally biased region" description="Polar residues" evidence="1">
    <location>
        <begin position="19"/>
        <end position="46"/>
    </location>
</feature>
<evidence type="ECO:0000313" key="3">
    <source>
        <dbReference type="EMBL" id="GAW04983.1"/>
    </source>
</evidence>
<dbReference type="PANTHER" id="PTHR10562">
    <property type="entry name" value="SMALL UBIQUITIN-RELATED MODIFIER"/>
    <property type="match status" value="1"/>
</dbReference>
<dbReference type="AlphaFoldDB" id="A0A1Q3ECP6"/>